<dbReference type="Proteomes" id="UP001152561">
    <property type="component" value="Unassembled WGS sequence"/>
</dbReference>
<keyword evidence="2" id="KW-1185">Reference proteome</keyword>
<evidence type="ECO:0000313" key="2">
    <source>
        <dbReference type="Proteomes" id="UP001152561"/>
    </source>
</evidence>
<evidence type="ECO:0000313" key="1">
    <source>
        <dbReference type="EMBL" id="KAJ8538729.1"/>
    </source>
</evidence>
<dbReference type="OrthoDB" id="1924287at2759"/>
<dbReference type="PANTHER" id="PTHR18034:SF3">
    <property type="entry name" value="PRE-MRNA-SPLICING FACTOR CWC22 HOMOLOG"/>
    <property type="match status" value="1"/>
</dbReference>
<name>A0A9Q1LLA7_9SOLA</name>
<gene>
    <name evidence="1" type="ORF">K7X08_030025</name>
</gene>
<dbReference type="GO" id="GO:0071013">
    <property type="term" value="C:catalytic step 2 spliceosome"/>
    <property type="evidence" value="ECO:0007669"/>
    <property type="project" value="TreeGrafter"/>
</dbReference>
<organism evidence="1 2">
    <name type="scientific">Anisodus acutangulus</name>
    <dbReference type="NCBI Taxonomy" id="402998"/>
    <lineage>
        <taxon>Eukaryota</taxon>
        <taxon>Viridiplantae</taxon>
        <taxon>Streptophyta</taxon>
        <taxon>Embryophyta</taxon>
        <taxon>Tracheophyta</taxon>
        <taxon>Spermatophyta</taxon>
        <taxon>Magnoliopsida</taxon>
        <taxon>eudicotyledons</taxon>
        <taxon>Gunneridae</taxon>
        <taxon>Pentapetalae</taxon>
        <taxon>asterids</taxon>
        <taxon>lamiids</taxon>
        <taxon>Solanales</taxon>
        <taxon>Solanaceae</taxon>
        <taxon>Solanoideae</taxon>
        <taxon>Hyoscyameae</taxon>
        <taxon>Anisodus</taxon>
    </lineage>
</organism>
<accession>A0A9Q1LLA7</accession>
<comment type="caution">
    <text evidence="1">The sequence shown here is derived from an EMBL/GenBank/DDBJ whole genome shotgun (WGS) entry which is preliminary data.</text>
</comment>
<dbReference type="GO" id="GO:0003723">
    <property type="term" value="F:RNA binding"/>
    <property type="evidence" value="ECO:0007669"/>
    <property type="project" value="TreeGrafter"/>
</dbReference>
<dbReference type="Gene3D" id="1.25.40.180">
    <property type="match status" value="1"/>
</dbReference>
<dbReference type="SUPFAM" id="SSF48371">
    <property type="entry name" value="ARM repeat"/>
    <property type="match status" value="1"/>
</dbReference>
<dbReference type="InterPro" id="IPR016024">
    <property type="entry name" value="ARM-type_fold"/>
</dbReference>
<proteinExistence type="predicted"/>
<dbReference type="InterPro" id="IPR050781">
    <property type="entry name" value="CWC22_splicing_factor"/>
</dbReference>
<protein>
    <submittedName>
        <fullName evidence="1">Uncharacterized protein</fullName>
    </submittedName>
</protein>
<dbReference type="GO" id="GO:0000398">
    <property type="term" value="P:mRNA splicing, via spliceosome"/>
    <property type="evidence" value="ECO:0007669"/>
    <property type="project" value="TreeGrafter"/>
</dbReference>
<reference evidence="2" key="1">
    <citation type="journal article" date="2023" name="Proc. Natl. Acad. Sci. U.S.A.">
        <title>Genomic and structural basis for evolution of tropane alkaloid biosynthesis.</title>
        <authorList>
            <person name="Wanga Y.-J."/>
            <person name="Taina T."/>
            <person name="Yua J.-Y."/>
            <person name="Lia J."/>
            <person name="Xua B."/>
            <person name="Chenc J."/>
            <person name="D'Auriad J.C."/>
            <person name="Huanga J.-P."/>
            <person name="Huanga S.-X."/>
        </authorList>
    </citation>
    <scope>NUCLEOTIDE SEQUENCE [LARGE SCALE GENOMIC DNA]</scope>
    <source>
        <strain evidence="2">cv. KIB-2019</strain>
    </source>
</reference>
<sequence>MAQMASPGFTDAFAALVAIVNTKFPEVGDLLLRRIMLQLQLQRAYKRNDKPQLLAGVKFIAHLVNQKISLELLAGLLEKPTDDSVEVAVGFVTECELELIEQEDQLTHEVSLSNKARISWWYAVPAWKERNSRCF</sequence>
<dbReference type="PANTHER" id="PTHR18034">
    <property type="entry name" value="CELL CYCLE CONTROL PROTEIN CWF22-RELATED"/>
    <property type="match status" value="1"/>
</dbReference>
<dbReference type="AlphaFoldDB" id="A0A9Q1LLA7"/>
<dbReference type="EMBL" id="JAJAGQ010000017">
    <property type="protein sequence ID" value="KAJ8538729.1"/>
    <property type="molecule type" value="Genomic_DNA"/>
</dbReference>